<sequence>MRNFEYMGTLIVHPENKEQLSALKAFMKAFNISFEENKQPYNAEFTAKMKVSKQQAKEGKTVKVNLDEVWK</sequence>
<name>A0A4R2H9Z5_9SPHI</name>
<dbReference type="Proteomes" id="UP000622648">
    <property type="component" value="Unassembled WGS sequence"/>
</dbReference>
<dbReference type="OrthoDB" id="827255at2"/>
<keyword evidence="4" id="KW-1185">Reference proteome</keyword>
<organism evidence="2 3">
    <name type="scientific">Pedobacter psychrotolerans</name>
    <dbReference type="NCBI Taxonomy" id="1843235"/>
    <lineage>
        <taxon>Bacteria</taxon>
        <taxon>Pseudomonadati</taxon>
        <taxon>Bacteroidota</taxon>
        <taxon>Sphingobacteriia</taxon>
        <taxon>Sphingobacteriales</taxon>
        <taxon>Sphingobacteriaceae</taxon>
        <taxon>Pedobacter</taxon>
    </lineage>
</organism>
<evidence type="ECO:0000313" key="1">
    <source>
        <dbReference type="EMBL" id="GGE63755.1"/>
    </source>
</evidence>
<dbReference type="AlphaFoldDB" id="A0A4R2H9Z5"/>
<reference evidence="1" key="4">
    <citation type="submission" date="2024-05" db="EMBL/GenBank/DDBJ databases">
        <authorList>
            <person name="Sun Q."/>
            <person name="Zhou Y."/>
        </authorList>
    </citation>
    <scope>NUCLEOTIDE SEQUENCE</scope>
    <source>
        <strain evidence="1">CGMCC 1.15644</strain>
    </source>
</reference>
<reference evidence="4" key="2">
    <citation type="journal article" date="2019" name="Int. J. Syst. Evol. Microbiol.">
        <title>The Global Catalogue of Microorganisms (GCM) 10K type strain sequencing project: providing services to taxonomists for standard genome sequencing and annotation.</title>
        <authorList>
            <consortium name="The Broad Institute Genomics Platform"/>
            <consortium name="The Broad Institute Genome Sequencing Center for Infectious Disease"/>
            <person name="Wu L."/>
            <person name="Ma J."/>
        </authorList>
    </citation>
    <scope>NUCLEOTIDE SEQUENCE [LARGE SCALE GENOMIC DNA]</scope>
    <source>
        <strain evidence="4">CGMCC 1.15644</strain>
    </source>
</reference>
<dbReference type="Pfam" id="PF10884">
    <property type="entry name" value="DUF2683"/>
    <property type="match status" value="1"/>
</dbReference>
<evidence type="ECO:0000313" key="4">
    <source>
        <dbReference type="Proteomes" id="UP000622648"/>
    </source>
</evidence>
<dbReference type="Proteomes" id="UP000295684">
    <property type="component" value="Unassembled WGS sequence"/>
</dbReference>
<dbReference type="InterPro" id="IPR020271">
    <property type="entry name" value="Uncharacterised_MJ1172"/>
</dbReference>
<evidence type="ECO:0000313" key="2">
    <source>
        <dbReference type="EMBL" id="TCO23940.1"/>
    </source>
</evidence>
<dbReference type="EMBL" id="BMJO01000005">
    <property type="protein sequence ID" value="GGE63755.1"/>
    <property type="molecule type" value="Genomic_DNA"/>
</dbReference>
<dbReference type="EMBL" id="SLWO01000005">
    <property type="protein sequence ID" value="TCO23940.1"/>
    <property type="molecule type" value="Genomic_DNA"/>
</dbReference>
<comment type="caution">
    <text evidence="2">The sequence shown here is derived from an EMBL/GenBank/DDBJ whole genome shotgun (WGS) entry which is preliminary data.</text>
</comment>
<accession>A0A4R2H9Z5</accession>
<evidence type="ECO:0000313" key="3">
    <source>
        <dbReference type="Proteomes" id="UP000295684"/>
    </source>
</evidence>
<dbReference type="RefSeq" id="WP_132534045.1">
    <property type="nucleotide sequence ID" value="NZ_BMJO01000005.1"/>
</dbReference>
<reference evidence="1" key="1">
    <citation type="journal article" date="2014" name="Int. J. Syst. Evol. Microbiol.">
        <title>Complete genome of a new Firmicutes species belonging to the dominant human colonic microbiota ('Ruminococcus bicirculans') reveals two chromosomes and a selective capacity to utilize plant glucans.</title>
        <authorList>
            <consortium name="NISC Comparative Sequencing Program"/>
            <person name="Wegmann U."/>
            <person name="Louis P."/>
            <person name="Goesmann A."/>
            <person name="Henrissat B."/>
            <person name="Duncan S.H."/>
            <person name="Flint H.J."/>
        </authorList>
    </citation>
    <scope>NUCLEOTIDE SEQUENCE</scope>
    <source>
        <strain evidence="1">CGMCC 1.15644</strain>
    </source>
</reference>
<gene>
    <name evidence="2" type="ORF">EV200_105414</name>
    <name evidence="1" type="ORF">GCM10011413_32730</name>
</gene>
<protein>
    <submittedName>
        <fullName evidence="2">Uncharacterized protein</fullName>
    </submittedName>
</protein>
<proteinExistence type="predicted"/>
<reference evidence="2 3" key="3">
    <citation type="submission" date="2019-03" db="EMBL/GenBank/DDBJ databases">
        <title>Genomic Encyclopedia of Type Strains, Phase IV (KMG-IV): sequencing the most valuable type-strain genomes for metagenomic binning, comparative biology and taxonomic classification.</title>
        <authorList>
            <person name="Goeker M."/>
        </authorList>
    </citation>
    <scope>NUCLEOTIDE SEQUENCE [LARGE SCALE GENOMIC DNA]</scope>
    <source>
        <strain evidence="2 3">DSM 103236</strain>
    </source>
</reference>